<dbReference type="InterPro" id="IPR011701">
    <property type="entry name" value="MFS"/>
</dbReference>
<sequence>MNKQPLWTKNFLGVSMSSFFLFLAFYLLIVTLPIYTMDQLGGNAAEIGLVVTIFLIGAVIIRPLSGIWIERMGRRKMLAIALAIVLVSTFFYIFSHSLTPLLFLRFFHGIGFGMATTATGTIVADLVPESRRGEGMGYYATFMNLAMVIGPFLGLTLVQFTSFTNMFIVCTLLSVLAIISVVFISIPKIHPGELVSKTFFSFKNLFEKSALPISIVGGMLAIAYAGILSFVSVYAKELDLLTAASYFFVVYAVFLLASRPFTGRWFDQYGENFIIYPAILSSAIGLMILSQSTSTFTFLLSGVFIGIGFGTLTPALQTIAIRGASPTSRGMATATFFTFYDAGIGLGSYLLGITAISLGYANLYLLLSFFIIGCLGLYFVLHGRFQNQKKQKEELQHEIHVQ</sequence>
<dbReference type="PROSITE" id="PS50850">
    <property type="entry name" value="MFS"/>
    <property type="match status" value="1"/>
</dbReference>
<dbReference type="RefSeq" id="WP_213099706.1">
    <property type="nucleotide sequence ID" value="NZ_JAGYPH010000004.1"/>
</dbReference>
<accession>A0A942UTW8</accession>
<feature type="transmembrane region" description="Helical" evidence="6">
    <location>
        <begin position="210"/>
        <end position="234"/>
    </location>
</feature>
<dbReference type="InterPro" id="IPR005829">
    <property type="entry name" value="Sugar_transporter_CS"/>
</dbReference>
<dbReference type="GO" id="GO:0022857">
    <property type="term" value="F:transmembrane transporter activity"/>
    <property type="evidence" value="ECO:0007669"/>
    <property type="project" value="InterPro"/>
</dbReference>
<name>A0A942UTW8_9BACI</name>
<keyword evidence="2" id="KW-0813">Transport</keyword>
<feature type="transmembrane region" description="Helical" evidence="6">
    <location>
        <begin position="166"/>
        <end position="189"/>
    </location>
</feature>
<evidence type="ECO:0000313" key="9">
    <source>
        <dbReference type="Proteomes" id="UP000676456"/>
    </source>
</evidence>
<feature type="domain" description="Major facilitator superfamily (MFS) profile" evidence="7">
    <location>
        <begin position="10"/>
        <end position="385"/>
    </location>
</feature>
<dbReference type="EMBL" id="JAGYPN010000004">
    <property type="protein sequence ID" value="MBS4224663.1"/>
    <property type="molecule type" value="Genomic_DNA"/>
</dbReference>
<organism evidence="8 9">
    <name type="scientific">Lederbergia citrea</name>
    <dbReference type="NCBI Taxonomy" id="2833581"/>
    <lineage>
        <taxon>Bacteria</taxon>
        <taxon>Bacillati</taxon>
        <taxon>Bacillota</taxon>
        <taxon>Bacilli</taxon>
        <taxon>Bacillales</taxon>
        <taxon>Bacillaceae</taxon>
        <taxon>Lederbergia</taxon>
    </lineage>
</organism>
<dbReference type="Gene3D" id="1.20.1250.20">
    <property type="entry name" value="MFS general substrate transporter like domains"/>
    <property type="match status" value="1"/>
</dbReference>
<dbReference type="InterPro" id="IPR036259">
    <property type="entry name" value="MFS_trans_sf"/>
</dbReference>
<feature type="transmembrane region" description="Helical" evidence="6">
    <location>
        <begin position="296"/>
        <end position="316"/>
    </location>
</feature>
<dbReference type="PANTHER" id="PTHR23531">
    <property type="entry name" value="QUINOLENE RESISTANCE PROTEIN NORA"/>
    <property type="match status" value="1"/>
</dbReference>
<evidence type="ECO:0000256" key="2">
    <source>
        <dbReference type="ARBA" id="ARBA00022448"/>
    </source>
</evidence>
<dbReference type="GO" id="GO:0005886">
    <property type="term" value="C:plasma membrane"/>
    <property type="evidence" value="ECO:0007669"/>
    <property type="project" value="UniProtKB-SubCell"/>
</dbReference>
<keyword evidence="9" id="KW-1185">Reference proteome</keyword>
<proteinExistence type="predicted"/>
<evidence type="ECO:0000259" key="7">
    <source>
        <dbReference type="PROSITE" id="PS50850"/>
    </source>
</evidence>
<feature type="transmembrane region" description="Helical" evidence="6">
    <location>
        <begin position="12"/>
        <end position="35"/>
    </location>
</feature>
<dbReference type="SUPFAM" id="SSF103473">
    <property type="entry name" value="MFS general substrate transporter"/>
    <property type="match status" value="1"/>
</dbReference>
<comment type="caution">
    <text evidence="8">The sequence shown here is derived from an EMBL/GenBank/DDBJ whole genome shotgun (WGS) entry which is preliminary data.</text>
</comment>
<dbReference type="InterPro" id="IPR052714">
    <property type="entry name" value="MFS_Exporter"/>
</dbReference>
<dbReference type="CDD" id="cd17489">
    <property type="entry name" value="MFS_YfcJ_like"/>
    <property type="match status" value="1"/>
</dbReference>
<evidence type="ECO:0000313" key="8">
    <source>
        <dbReference type="EMBL" id="MBS4224663.1"/>
    </source>
</evidence>
<comment type="subcellular location">
    <subcellularLocation>
        <location evidence="1">Cell membrane</location>
        <topology evidence="1">Multi-pass membrane protein</topology>
    </subcellularLocation>
</comment>
<feature type="transmembrane region" description="Helical" evidence="6">
    <location>
        <begin position="77"/>
        <end position="94"/>
    </location>
</feature>
<keyword evidence="4 6" id="KW-1133">Transmembrane helix</keyword>
<dbReference type="InterPro" id="IPR020846">
    <property type="entry name" value="MFS_dom"/>
</dbReference>
<evidence type="ECO:0000256" key="3">
    <source>
        <dbReference type="ARBA" id="ARBA00022692"/>
    </source>
</evidence>
<reference evidence="8 9" key="1">
    <citation type="submission" date="2021-05" db="EMBL/GenBank/DDBJ databases">
        <title>Novel Bacillus species.</title>
        <authorList>
            <person name="Liu G."/>
        </authorList>
    </citation>
    <scope>NUCLEOTIDE SEQUENCE [LARGE SCALE GENOMIC DNA]</scope>
    <source>
        <strain evidence="8 9">FJAT-49682</strain>
    </source>
</reference>
<dbReference type="PROSITE" id="PS00216">
    <property type="entry name" value="SUGAR_TRANSPORT_1"/>
    <property type="match status" value="1"/>
</dbReference>
<dbReference type="PANTHER" id="PTHR23531:SF2">
    <property type="entry name" value="PERMEASE"/>
    <property type="match status" value="1"/>
</dbReference>
<gene>
    <name evidence="8" type="ORF">KHA91_18285</name>
</gene>
<feature type="transmembrane region" description="Helical" evidence="6">
    <location>
        <begin position="337"/>
        <end position="357"/>
    </location>
</feature>
<protein>
    <submittedName>
        <fullName evidence="8">MFS transporter</fullName>
    </submittedName>
</protein>
<evidence type="ECO:0000256" key="4">
    <source>
        <dbReference type="ARBA" id="ARBA00022989"/>
    </source>
</evidence>
<feature type="transmembrane region" description="Helical" evidence="6">
    <location>
        <begin position="47"/>
        <end position="65"/>
    </location>
</feature>
<dbReference type="Pfam" id="PF07690">
    <property type="entry name" value="MFS_1"/>
    <property type="match status" value="1"/>
</dbReference>
<feature type="transmembrane region" description="Helical" evidence="6">
    <location>
        <begin position="139"/>
        <end position="160"/>
    </location>
</feature>
<keyword evidence="5 6" id="KW-0472">Membrane</keyword>
<evidence type="ECO:0000256" key="5">
    <source>
        <dbReference type="ARBA" id="ARBA00023136"/>
    </source>
</evidence>
<evidence type="ECO:0000256" key="1">
    <source>
        <dbReference type="ARBA" id="ARBA00004651"/>
    </source>
</evidence>
<dbReference type="AlphaFoldDB" id="A0A942UTW8"/>
<feature type="transmembrane region" description="Helical" evidence="6">
    <location>
        <begin position="363"/>
        <end position="381"/>
    </location>
</feature>
<dbReference type="Proteomes" id="UP000676456">
    <property type="component" value="Unassembled WGS sequence"/>
</dbReference>
<keyword evidence="3 6" id="KW-0812">Transmembrane</keyword>
<evidence type="ECO:0000256" key="6">
    <source>
        <dbReference type="SAM" id="Phobius"/>
    </source>
</evidence>
<feature type="transmembrane region" description="Helical" evidence="6">
    <location>
        <begin position="240"/>
        <end position="261"/>
    </location>
</feature>
<feature type="transmembrane region" description="Helical" evidence="6">
    <location>
        <begin position="273"/>
        <end position="290"/>
    </location>
</feature>